<evidence type="ECO:0000256" key="1">
    <source>
        <dbReference type="SAM" id="Phobius"/>
    </source>
</evidence>
<comment type="caution">
    <text evidence="2">The sequence shown here is derived from an EMBL/GenBank/DDBJ whole genome shotgun (WGS) entry which is preliminary data.</text>
</comment>
<keyword evidence="1" id="KW-0812">Transmembrane</keyword>
<keyword evidence="1" id="KW-1133">Transmembrane helix</keyword>
<feature type="non-terminal residue" evidence="2">
    <location>
        <position position="274"/>
    </location>
</feature>
<reference evidence="2" key="1">
    <citation type="journal article" date="2015" name="Nature">
        <title>Complex archaea that bridge the gap between prokaryotes and eukaryotes.</title>
        <authorList>
            <person name="Spang A."/>
            <person name="Saw J.H."/>
            <person name="Jorgensen S.L."/>
            <person name="Zaremba-Niedzwiedzka K."/>
            <person name="Martijn J."/>
            <person name="Lind A.E."/>
            <person name="van Eijk R."/>
            <person name="Schleper C."/>
            <person name="Guy L."/>
            <person name="Ettema T.J."/>
        </authorList>
    </citation>
    <scope>NUCLEOTIDE SEQUENCE</scope>
</reference>
<dbReference type="Pfam" id="PF07963">
    <property type="entry name" value="N_methyl"/>
    <property type="match status" value="1"/>
</dbReference>
<name>A0A0F8ZZQ6_9ZZZZ</name>
<evidence type="ECO:0000313" key="2">
    <source>
        <dbReference type="EMBL" id="KKK99457.1"/>
    </source>
</evidence>
<gene>
    <name evidence="2" type="ORF">LCGC14_2632570</name>
</gene>
<dbReference type="EMBL" id="LAZR01045196">
    <property type="protein sequence ID" value="KKK99457.1"/>
    <property type="molecule type" value="Genomic_DNA"/>
</dbReference>
<accession>A0A0F8ZZQ6</accession>
<dbReference type="InterPro" id="IPR012902">
    <property type="entry name" value="N_methyl_site"/>
</dbReference>
<protein>
    <submittedName>
        <fullName evidence="2">Uncharacterized protein</fullName>
    </submittedName>
</protein>
<dbReference type="AlphaFoldDB" id="A0A0F8ZZQ6"/>
<proteinExistence type="predicted"/>
<organism evidence="2">
    <name type="scientific">marine sediment metagenome</name>
    <dbReference type="NCBI Taxonomy" id="412755"/>
    <lineage>
        <taxon>unclassified sequences</taxon>
        <taxon>metagenomes</taxon>
        <taxon>ecological metagenomes</taxon>
    </lineage>
</organism>
<sequence>MSRIESIISKWYDNSMRNRACLSDRQGFSLIEMLIYISIFVAISAFLVSILIIFTQVHVRQTSINEVNDQISFVNNTVERLVRESSIIDMTSNVTTSTLTLRMASSTLDPTTIYLSDNMVYLQEGSYDPIPLTDSQIQVNDFSVTKYENPGGHAIVQVHITVSYNTESQRAKYKRTTRTAISRVTAATFDSSLLPNTGSTYDVGESGTAWRYGYFSSGVGVGAAPVAGTSIKTTDDIYISTSTAGIIFTKPDGTCIRLTFDNSDNVTTTPVSVG</sequence>
<keyword evidence="1" id="KW-0472">Membrane</keyword>
<feature type="transmembrane region" description="Helical" evidence="1">
    <location>
        <begin position="33"/>
        <end position="54"/>
    </location>
</feature>